<dbReference type="Pfam" id="PF01593">
    <property type="entry name" value="Amino_oxidase"/>
    <property type="match status" value="1"/>
</dbReference>
<reference evidence="6 7" key="1">
    <citation type="submission" date="2019-02" db="EMBL/GenBank/DDBJ databases">
        <title>Kribbella capetownensis sp. nov. and Kribbella speibonae sp. nov., isolated from soil.</title>
        <authorList>
            <person name="Curtis S.M."/>
            <person name="Norton I."/>
            <person name="Everest G.J."/>
            <person name="Meyers P.R."/>
        </authorList>
    </citation>
    <scope>NUCLEOTIDE SEQUENCE [LARGE SCALE GENOMIC DNA]</scope>
    <source>
        <strain evidence="6 7">YM55</strain>
    </source>
</reference>
<evidence type="ECO:0000256" key="3">
    <source>
        <dbReference type="ARBA" id="ARBA00023002"/>
    </source>
</evidence>
<dbReference type="Gene3D" id="3.50.50.60">
    <property type="entry name" value="FAD/NAD(P)-binding domain"/>
    <property type="match status" value="2"/>
</dbReference>
<dbReference type="SUPFAM" id="SSF51905">
    <property type="entry name" value="FAD/NAD(P)-binding domain"/>
    <property type="match status" value="1"/>
</dbReference>
<dbReference type="PRINTS" id="PR00757">
    <property type="entry name" value="AMINEOXDASEF"/>
</dbReference>
<evidence type="ECO:0000256" key="4">
    <source>
        <dbReference type="PIRSR" id="PIRSR601613-1"/>
    </source>
</evidence>
<feature type="binding site" evidence="4">
    <location>
        <begin position="33"/>
        <end position="34"/>
    </location>
    <ligand>
        <name>FAD</name>
        <dbReference type="ChEBI" id="CHEBI:57692"/>
    </ligand>
</feature>
<evidence type="ECO:0000313" key="6">
    <source>
        <dbReference type="EMBL" id="TCC36464.1"/>
    </source>
</evidence>
<accession>A0A4R0IV87</accession>
<name>A0A4R0IV87_9ACTN</name>
<comment type="caution">
    <text evidence="6">The sequence shown here is derived from an EMBL/GenBank/DDBJ whole genome shotgun (WGS) entry which is preliminary data.</text>
</comment>
<dbReference type="Proteomes" id="UP000294225">
    <property type="component" value="Unassembled WGS sequence"/>
</dbReference>
<dbReference type="Gene3D" id="3.90.660.10">
    <property type="match status" value="2"/>
</dbReference>
<evidence type="ECO:0000313" key="7">
    <source>
        <dbReference type="Proteomes" id="UP000294225"/>
    </source>
</evidence>
<dbReference type="InterPro" id="IPR050703">
    <property type="entry name" value="Flavin_MAO"/>
</dbReference>
<organism evidence="6 7">
    <name type="scientific">Kribbella speibonae</name>
    <dbReference type="NCBI Taxonomy" id="1572660"/>
    <lineage>
        <taxon>Bacteria</taxon>
        <taxon>Bacillati</taxon>
        <taxon>Actinomycetota</taxon>
        <taxon>Actinomycetes</taxon>
        <taxon>Propionibacteriales</taxon>
        <taxon>Kribbellaceae</taxon>
        <taxon>Kribbella</taxon>
    </lineage>
</organism>
<keyword evidence="3" id="KW-0560">Oxidoreductase</keyword>
<dbReference type="PANTHER" id="PTHR43563">
    <property type="entry name" value="AMINE OXIDASE"/>
    <property type="match status" value="1"/>
</dbReference>
<dbReference type="InterPro" id="IPR002937">
    <property type="entry name" value="Amino_oxidase"/>
</dbReference>
<dbReference type="PANTHER" id="PTHR43563:SF1">
    <property type="entry name" value="AMINE OXIDASE [FLAVIN-CONTAINING] B"/>
    <property type="match status" value="1"/>
</dbReference>
<dbReference type="AlphaFoldDB" id="A0A4R0IV87"/>
<comment type="similarity">
    <text evidence="2">Belongs to the flavin monoamine oxidase family.</text>
</comment>
<comment type="cofactor">
    <cofactor evidence="1">
        <name>FAD</name>
        <dbReference type="ChEBI" id="CHEBI:57692"/>
    </cofactor>
</comment>
<feature type="domain" description="Amine oxidase" evidence="5">
    <location>
        <begin position="13"/>
        <end position="421"/>
    </location>
</feature>
<dbReference type="InterPro" id="IPR001613">
    <property type="entry name" value="Flavin_amine_oxidase"/>
</dbReference>
<protein>
    <submittedName>
        <fullName evidence="6">FAD-dependent oxidoreductase</fullName>
    </submittedName>
</protein>
<evidence type="ECO:0000259" key="5">
    <source>
        <dbReference type="Pfam" id="PF01593"/>
    </source>
</evidence>
<proteinExistence type="inferred from homology"/>
<evidence type="ECO:0000256" key="2">
    <source>
        <dbReference type="ARBA" id="ARBA00005995"/>
    </source>
</evidence>
<gene>
    <name evidence="6" type="ORF">E0H92_27940</name>
</gene>
<dbReference type="InterPro" id="IPR036188">
    <property type="entry name" value="FAD/NAD-bd_sf"/>
</dbReference>
<dbReference type="GO" id="GO:0016491">
    <property type="term" value="F:oxidoreductase activity"/>
    <property type="evidence" value="ECO:0007669"/>
    <property type="project" value="UniProtKB-KW"/>
</dbReference>
<evidence type="ECO:0000256" key="1">
    <source>
        <dbReference type="ARBA" id="ARBA00001974"/>
    </source>
</evidence>
<dbReference type="EMBL" id="SJKC01000003">
    <property type="protein sequence ID" value="TCC36464.1"/>
    <property type="molecule type" value="Genomic_DNA"/>
</dbReference>
<sequence length="425" mass="46180">MVDCDAVVVGGGFAGVTAARELASRGLSTILLEARDRLGGRTWLVDFAGRSVELGGTWIHWSQPHVWAEMTRYGLAIEEDVLTFDAGLLGSPPRRYPPDEAFAKVAGVFNRYATAADRSALPRPYDPLYDAAALEIDQLSMEDRLDELGISEADRVWVSGLLYSMAGSPLNESGLMPVLRWMALGGWGDMDRTFGGYRPVGGTPAILQAMLSDGRVDVRLSSPARAVEVSDDGVRVTTRSGETIAARLGVMAAPVNVWPTIEFSPALPPSHRNAGKEGMGKPHYDKVFIHVRGDIGRVFAELPAPEPLNYFLTEKYDGDTQIIVGTNQNPSLDISDKQQVAETIRRHVPEIDEVLDVRGHAWAADEYSRGGNTFHRPGQLRYLADLQKPLGRLAFAGADIATGYFGHIDGAIESGLRAARVLSVR</sequence>